<keyword evidence="8 9" id="KW-0472">Membrane</keyword>
<accession>A0ABR9DQP7</accession>
<evidence type="ECO:0000256" key="6">
    <source>
        <dbReference type="ARBA" id="ARBA00022692"/>
    </source>
</evidence>
<name>A0ABR9DQP7_9MICO</name>
<feature type="transmembrane region" description="Helical" evidence="9">
    <location>
        <begin position="204"/>
        <end position="226"/>
    </location>
</feature>
<dbReference type="PROSITE" id="PS50928">
    <property type="entry name" value="ABC_TM1"/>
    <property type="match status" value="1"/>
</dbReference>
<dbReference type="CDD" id="cd06261">
    <property type="entry name" value="TM_PBP2"/>
    <property type="match status" value="1"/>
</dbReference>
<dbReference type="NCBIfam" id="TIGR02141">
    <property type="entry name" value="modB_ABC"/>
    <property type="match status" value="1"/>
</dbReference>
<feature type="compositionally biased region" description="Low complexity" evidence="10">
    <location>
        <begin position="1"/>
        <end position="23"/>
    </location>
</feature>
<evidence type="ECO:0000256" key="5">
    <source>
        <dbReference type="ARBA" id="ARBA00022505"/>
    </source>
</evidence>
<keyword evidence="13" id="KW-1185">Reference proteome</keyword>
<reference evidence="12 13" key="1">
    <citation type="submission" date="2020-09" db="EMBL/GenBank/DDBJ databases">
        <title>Flavimobilis rhizosphaerae sp. nov., isolated from rhizosphere soil of Spartina alterniflora.</title>
        <authorList>
            <person name="Hanqin C."/>
        </authorList>
    </citation>
    <scope>NUCLEOTIDE SEQUENCE [LARGE SCALE GENOMIC DNA]</scope>
    <source>
        <strain evidence="12 13">GY 10621</strain>
    </source>
</reference>
<feature type="domain" description="ABC transmembrane type-1" evidence="11">
    <location>
        <begin position="79"/>
        <end position="282"/>
    </location>
</feature>
<evidence type="ECO:0000256" key="1">
    <source>
        <dbReference type="ARBA" id="ARBA00004651"/>
    </source>
</evidence>
<gene>
    <name evidence="12" type="primary">modB</name>
    <name evidence="12" type="ORF">IGS67_08025</name>
</gene>
<feature type="transmembrane region" description="Helical" evidence="9">
    <location>
        <begin position="37"/>
        <end position="59"/>
    </location>
</feature>
<evidence type="ECO:0000256" key="8">
    <source>
        <dbReference type="ARBA" id="ARBA00023136"/>
    </source>
</evidence>
<evidence type="ECO:0000256" key="7">
    <source>
        <dbReference type="ARBA" id="ARBA00022989"/>
    </source>
</evidence>
<feature type="transmembrane region" description="Helical" evidence="9">
    <location>
        <begin position="117"/>
        <end position="138"/>
    </location>
</feature>
<dbReference type="InterPro" id="IPR011867">
    <property type="entry name" value="ModB_ABC"/>
</dbReference>
<evidence type="ECO:0000256" key="9">
    <source>
        <dbReference type="RuleBase" id="RU363032"/>
    </source>
</evidence>
<comment type="similarity">
    <text evidence="2">Belongs to the binding-protein-dependent transport system permease family. CysTW subfamily.</text>
</comment>
<feature type="region of interest" description="Disordered" evidence="10">
    <location>
        <begin position="1"/>
        <end position="32"/>
    </location>
</feature>
<dbReference type="Proteomes" id="UP000642107">
    <property type="component" value="Unassembled WGS sequence"/>
</dbReference>
<proteinExistence type="inferred from homology"/>
<evidence type="ECO:0000259" key="11">
    <source>
        <dbReference type="PROSITE" id="PS50928"/>
    </source>
</evidence>
<dbReference type="SUPFAM" id="SSF161098">
    <property type="entry name" value="MetI-like"/>
    <property type="match status" value="1"/>
</dbReference>
<feature type="transmembrane region" description="Helical" evidence="9">
    <location>
        <begin position="232"/>
        <end position="257"/>
    </location>
</feature>
<dbReference type="Pfam" id="PF00528">
    <property type="entry name" value="BPD_transp_1"/>
    <property type="match status" value="1"/>
</dbReference>
<protein>
    <submittedName>
        <fullName evidence="12">Molybdate ABC transporter permease subunit</fullName>
    </submittedName>
</protein>
<comment type="subcellular location">
    <subcellularLocation>
        <location evidence="1 9">Cell membrane</location>
        <topology evidence="1 9">Multi-pass membrane protein</topology>
    </subcellularLocation>
</comment>
<dbReference type="Gene3D" id="1.10.3720.10">
    <property type="entry name" value="MetI-like"/>
    <property type="match status" value="1"/>
</dbReference>
<organism evidence="12 13">
    <name type="scientific">Flavimobilis rhizosphaerae</name>
    <dbReference type="NCBI Taxonomy" id="2775421"/>
    <lineage>
        <taxon>Bacteria</taxon>
        <taxon>Bacillati</taxon>
        <taxon>Actinomycetota</taxon>
        <taxon>Actinomycetes</taxon>
        <taxon>Micrococcales</taxon>
        <taxon>Jonesiaceae</taxon>
        <taxon>Flavimobilis</taxon>
    </lineage>
</organism>
<dbReference type="PANTHER" id="PTHR30183">
    <property type="entry name" value="MOLYBDENUM TRANSPORT SYSTEM PERMEASE PROTEIN MODB"/>
    <property type="match status" value="1"/>
</dbReference>
<feature type="transmembrane region" description="Helical" evidence="9">
    <location>
        <begin position="264"/>
        <end position="282"/>
    </location>
</feature>
<dbReference type="InterPro" id="IPR000515">
    <property type="entry name" value="MetI-like"/>
</dbReference>
<dbReference type="NCBIfam" id="TIGR01581">
    <property type="entry name" value="Mo_ABC_porter"/>
    <property type="match status" value="1"/>
</dbReference>
<dbReference type="RefSeq" id="WP_192279456.1">
    <property type="nucleotide sequence ID" value="NZ_JACZDF010000003.1"/>
</dbReference>
<comment type="caution">
    <text evidence="12">The sequence shown here is derived from an EMBL/GenBank/DDBJ whole genome shotgun (WGS) entry which is preliminary data.</text>
</comment>
<dbReference type="EMBL" id="JACZDF010000003">
    <property type="protein sequence ID" value="MBD9699436.1"/>
    <property type="molecule type" value="Genomic_DNA"/>
</dbReference>
<dbReference type="InterPro" id="IPR035906">
    <property type="entry name" value="MetI-like_sf"/>
</dbReference>
<keyword evidence="5" id="KW-0500">Molybdenum</keyword>
<evidence type="ECO:0000256" key="4">
    <source>
        <dbReference type="ARBA" id="ARBA00022475"/>
    </source>
</evidence>
<dbReference type="PANTHER" id="PTHR30183:SF3">
    <property type="entry name" value="MOLYBDENUM TRANSPORT SYSTEM PERMEASE PROTEIN MODB"/>
    <property type="match status" value="1"/>
</dbReference>
<evidence type="ECO:0000256" key="2">
    <source>
        <dbReference type="ARBA" id="ARBA00007069"/>
    </source>
</evidence>
<keyword evidence="4" id="KW-1003">Cell membrane</keyword>
<feature type="transmembrane region" description="Helical" evidence="9">
    <location>
        <begin position="79"/>
        <end position="105"/>
    </location>
</feature>
<keyword evidence="3 9" id="KW-0813">Transport</keyword>
<keyword evidence="7 9" id="KW-1133">Transmembrane helix</keyword>
<dbReference type="InterPro" id="IPR006469">
    <property type="entry name" value="NifC_ABC_porter"/>
</dbReference>
<evidence type="ECO:0000313" key="12">
    <source>
        <dbReference type="EMBL" id="MBD9699436.1"/>
    </source>
</evidence>
<evidence type="ECO:0000256" key="3">
    <source>
        <dbReference type="ARBA" id="ARBA00022448"/>
    </source>
</evidence>
<keyword evidence="6 9" id="KW-0812">Transmembrane</keyword>
<feature type="transmembrane region" description="Helical" evidence="9">
    <location>
        <begin position="158"/>
        <end position="183"/>
    </location>
</feature>
<sequence>MTSDAPRQPAAARHPRAAAGSRHAAPRRRATRQRPPLALAIPGVLALAFLVAPFVALVASAPWGEMTALLDDGPAAEALWLSLRTASLSAVLCVVLGVPLAWLLAHDALPLPGLVRALVTMPMVLPPVVGGVALLALLGRRGLLGEHLDAWFGVQLPFTTAAVVVAQTFVALPFLVISVDAALRAVDPRLAQVAASLGGSRWYVFRRVTLPVVAPGVAAGAVLAFARALGEFGATITFAGNFPGVTRTMPVAIYLALERDRATAVALSLVLVAVSLVVLVALRSRWLGGLAGLAARGVEMAGAR</sequence>
<evidence type="ECO:0000313" key="13">
    <source>
        <dbReference type="Proteomes" id="UP000642107"/>
    </source>
</evidence>
<evidence type="ECO:0000256" key="10">
    <source>
        <dbReference type="SAM" id="MobiDB-lite"/>
    </source>
</evidence>